<dbReference type="PROSITE" id="PS50208">
    <property type="entry name" value="CASPASE_P20"/>
    <property type="match status" value="1"/>
</dbReference>
<comment type="similarity">
    <text evidence="1">Belongs to the peptidase C14A family.</text>
</comment>
<accession>A0A814WA48</accession>
<gene>
    <name evidence="6" type="ORF">EDS130_LOCUS44206</name>
    <name evidence="5" type="ORF">XAT740_LOCUS23538</name>
</gene>
<dbReference type="OrthoDB" id="342730at2759"/>
<keyword evidence="2" id="KW-0677">Repeat</keyword>
<dbReference type="SUPFAM" id="SSF52129">
    <property type="entry name" value="Caspase-like"/>
    <property type="match status" value="1"/>
</dbReference>
<dbReference type="InterPro" id="IPR011042">
    <property type="entry name" value="6-blade_b-propeller_TolB-like"/>
</dbReference>
<evidence type="ECO:0000313" key="6">
    <source>
        <dbReference type="EMBL" id="CAF1525995.1"/>
    </source>
</evidence>
<comment type="caution">
    <text evidence="5">The sequence shown here is derived from an EMBL/GenBank/DDBJ whole genome shotgun (WGS) entry which is preliminary data.</text>
</comment>
<dbReference type="SUPFAM" id="SSF63829">
    <property type="entry name" value="Calcium-dependent phosphotriesterase"/>
    <property type="match status" value="1"/>
</dbReference>
<dbReference type="AlphaFoldDB" id="A0A814WA48"/>
<reference evidence="5" key="1">
    <citation type="submission" date="2021-02" db="EMBL/GenBank/DDBJ databases">
        <authorList>
            <person name="Nowell W R."/>
        </authorList>
    </citation>
    <scope>NUCLEOTIDE SEQUENCE</scope>
</reference>
<dbReference type="EMBL" id="CAJNOJ010000819">
    <property type="protein sequence ID" value="CAF1525995.1"/>
    <property type="molecule type" value="Genomic_DNA"/>
</dbReference>
<dbReference type="InterPro" id="IPR015917">
    <property type="entry name" value="Pept_C14A"/>
</dbReference>
<dbReference type="CDD" id="cd05819">
    <property type="entry name" value="NHL"/>
    <property type="match status" value="1"/>
</dbReference>
<dbReference type="GO" id="GO:0004197">
    <property type="term" value="F:cysteine-type endopeptidase activity"/>
    <property type="evidence" value="ECO:0007669"/>
    <property type="project" value="InterPro"/>
</dbReference>
<dbReference type="InterPro" id="IPR011600">
    <property type="entry name" value="Pept_C14_caspase"/>
</dbReference>
<sequence>MATPTNRILSINSRRKFALIIANANYSLSNSLSNTVNDAKAMSTLLKRIGFQIYDDEAKLNLTFNEMRRVVTDFTRRIKRNDMALFYFSGHGNQWEDKIYLIPIDDFKEHVSERSSTIKSPLNGSDLSKYAINVQNILNEIDDCHPFVNLIFLDCCRTHPLPRSNGYKGEASNHLYEFKPIPATVGSLIAFACAPGTTADEGKNGNKYGLFTKHLLNHLDTPNEDIERLLRRVRNDVMNESNDQQIPHVTSVLRHDFVCLFERKQESKLNKWKQHGKTVAGGNGQGRQLNQLCCPHGIFIDCNQNLFIADWWNNRIVQWKLEESQGKIVVDGYEQRDGLGQLNQPTDVMMDERNHSLIIADGGNRRVIRWWNDNQVEILIDNISCYGLAMDKDGYLYISDWEKNEVRKWKIGDKEGKLVAGGHGKGNRTDQLEGPTYIFVDDEQSIYVSDYHNHRVIKWRRDAKEGAVVAGGNGMGTNLNQLNCPTGIIVDKMGRIYVVDCDNYRIIRWCDGKKEGEVIVGGNGRGKESNQLNCSTSLSYDFEGNLYVADSDNHRVQRFNLICN</sequence>
<evidence type="ECO:0000256" key="2">
    <source>
        <dbReference type="ARBA" id="ARBA00022737"/>
    </source>
</evidence>
<dbReference type="SMART" id="SM00115">
    <property type="entry name" value="CASc"/>
    <property type="match status" value="1"/>
</dbReference>
<dbReference type="InterPro" id="IPR001258">
    <property type="entry name" value="NHL_repeat"/>
</dbReference>
<organism evidence="5 7">
    <name type="scientific">Adineta ricciae</name>
    <name type="common">Rotifer</name>
    <dbReference type="NCBI Taxonomy" id="249248"/>
    <lineage>
        <taxon>Eukaryota</taxon>
        <taxon>Metazoa</taxon>
        <taxon>Spiralia</taxon>
        <taxon>Gnathifera</taxon>
        <taxon>Rotifera</taxon>
        <taxon>Eurotatoria</taxon>
        <taxon>Bdelloidea</taxon>
        <taxon>Adinetida</taxon>
        <taxon>Adinetidae</taxon>
        <taxon>Adineta</taxon>
    </lineage>
</organism>
<dbReference type="InterPro" id="IPR052039">
    <property type="entry name" value="Caspase-related_regulators"/>
</dbReference>
<dbReference type="EMBL" id="CAJNOR010001783">
    <property type="protein sequence ID" value="CAF1198532.1"/>
    <property type="molecule type" value="Genomic_DNA"/>
</dbReference>
<dbReference type="GO" id="GO:0006508">
    <property type="term" value="P:proteolysis"/>
    <property type="evidence" value="ECO:0007669"/>
    <property type="project" value="InterPro"/>
</dbReference>
<dbReference type="PROSITE" id="PS51125">
    <property type="entry name" value="NHL"/>
    <property type="match status" value="1"/>
</dbReference>
<dbReference type="Pfam" id="PF00656">
    <property type="entry name" value="Peptidase_C14"/>
    <property type="match status" value="1"/>
</dbReference>
<keyword evidence="7" id="KW-1185">Reference proteome</keyword>
<dbReference type="InterPro" id="IPR029030">
    <property type="entry name" value="Caspase-like_dom_sf"/>
</dbReference>
<feature type="repeat" description="NHL" evidence="3">
    <location>
        <begin position="476"/>
        <end position="506"/>
    </location>
</feature>
<dbReference type="PANTHER" id="PTHR22576:SF37">
    <property type="entry name" value="MUCOSA-ASSOCIATED LYMPHOID TISSUE LYMPHOMA TRANSLOCATION PROTEIN 1"/>
    <property type="match status" value="1"/>
</dbReference>
<name>A0A814WA48_ADIRI</name>
<proteinExistence type="inferred from homology"/>
<evidence type="ECO:0000313" key="5">
    <source>
        <dbReference type="EMBL" id="CAF1198532.1"/>
    </source>
</evidence>
<dbReference type="Pfam" id="PF01436">
    <property type="entry name" value="NHL"/>
    <property type="match status" value="3"/>
</dbReference>
<protein>
    <recommendedName>
        <fullName evidence="4">Caspase family p20 domain-containing protein</fullName>
    </recommendedName>
</protein>
<evidence type="ECO:0000256" key="1">
    <source>
        <dbReference type="ARBA" id="ARBA00010134"/>
    </source>
</evidence>
<evidence type="ECO:0000256" key="3">
    <source>
        <dbReference type="PROSITE-ProRule" id="PRU00504"/>
    </source>
</evidence>
<dbReference type="InterPro" id="IPR001309">
    <property type="entry name" value="Pept_C14_p20"/>
</dbReference>
<evidence type="ECO:0000313" key="7">
    <source>
        <dbReference type="Proteomes" id="UP000663828"/>
    </source>
</evidence>
<dbReference type="Gene3D" id="2.120.10.30">
    <property type="entry name" value="TolB, C-terminal domain"/>
    <property type="match status" value="2"/>
</dbReference>
<dbReference type="Proteomes" id="UP000663828">
    <property type="component" value="Unassembled WGS sequence"/>
</dbReference>
<evidence type="ECO:0000259" key="4">
    <source>
        <dbReference type="PROSITE" id="PS50208"/>
    </source>
</evidence>
<feature type="domain" description="Caspase family p20" evidence="4">
    <location>
        <begin position="14"/>
        <end position="94"/>
    </location>
</feature>
<dbReference type="Gene3D" id="3.40.50.1460">
    <property type="match status" value="1"/>
</dbReference>
<dbReference type="Proteomes" id="UP000663852">
    <property type="component" value="Unassembled WGS sequence"/>
</dbReference>
<dbReference type="PANTHER" id="PTHR22576">
    <property type="entry name" value="MUCOSA ASSOCIATED LYMPHOID TISSUE LYMPHOMA TRANSLOCATION PROTEIN 1/PARACASPASE"/>
    <property type="match status" value="1"/>
</dbReference>